<accession>A0AAV7NXY7</accession>
<gene>
    <name evidence="1" type="ORF">NDU88_009001</name>
</gene>
<evidence type="ECO:0000313" key="2">
    <source>
        <dbReference type="Proteomes" id="UP001066276"/>
    </source>
</evidence>
<dbReference type="EMBL" id="JANPWB010000012">
    <property type="protein sequence ID" value="KAJ1120852.1"/>
    <property type="molecule type" value="Genomic_DNA"/>
</dbReference>
<name>A0AAV7NXY7_PLEWA</name>
<evidence type="ECO:0000313" key="1">
    <source>
        <dbReference type="EMBL" id="KAJ1120852.1"/>
    </source>
</evidence>
<dbReference type="Proteomes" id="UP001066276">
    <property type="component" value="Chromosome 8"/>
</dbReference>
<sequence length="166" mass="18881">MDEIIPDQVVEKSNNRKIQEKLLTIDDLTLEKAIEVASSNEATTKFMKQMSIKSEVHNVQGKNVFTDCLSRLLMASDAEEDEDDFSVVACTMLDEKECVLEEEWRNAVPKDKVFQTLCGWLEGGWPKTSVDDEVKVYKEIFHESSLVDGILRRANVLVVPQVMGER</sequence>
<organism evidence="1 2">
    <name type="scientific">Pleurodeles waltl</name>
    <name type="common">Iberian ribbed newt</name>
    <dbReference type="NCBI Taxonomy" id="8319"/>
    <lineage>
        <taxon>Eukaryota</taxon>
        <taxon>Metazoa</taxon>
        <taxon>Chordata</taxon>
        <taxon>Craniata</taxon>
        <taxon>Vertebrata</taxon>
        <taxon>Euteleostomi</taxon>
        <taxon>Amphibia</taxon>
        <taxon>Batrachia</taxon>
        <taxon>Caudata</taxon>
        <taxon>Salamandroidea</taxon>
        <taxon>Salamandridae</taxon>
        <taxon>Pleurodelinae</taxon>
        <taxon>Pleurodeles</taxon>
    </lineage>
</organism>
<dbReference type="AlphaFoldDB" id="A0AAV7NXY7"/>
<comment type="caution">
    <text evidence="1">The sequence shown here is derived from an EMBL/GenBank/DDBJ whole genome shotgun (WGS) entry which is preliminary data.</text>
</comment>
<keyword evidence="2" id="KW-1185">Reference proteome</keyword>
<proteinExistence type="predicted"/>
<reference evidence="1" key="1">
    <citation type="journal article" date="2022" name="bioRxiv">
        <title>Sequencing and chromosome-scale assembly of the giantPleurodeles waltlgenome.</title>
        <authorList>
            <person name="Brown T."/>
            <person name="Elewa A."/>
            <person name="Iarovenko S."/>
            <person name="Subramanian E."/>
            <person name="Araus A.J."/>
            <person name="Petzold A."/>
            <person name="Susuki M."/>
            <person name="Suzuki K.-i.T."/>
            <person name="Hayashi T."/>
            <person name="Toyoda A."/>
            <person name="Oliveira C."/>
            <person name="Osipova E."/>
            <person name="Leigh N.D."/>
            <person name="Simon A."/>
            <person name="Yun M.H."/>
        </authorList>
    </citation>
    <scope>NUCLEOTIDE SEQUENCE</scope>
    <source>
        <strain evidence="1">20211129_DDA</strain>
        <tissue evidence="1">Liver</tissue>
    </source>
</reference>
<protein>
    <submittedName>
        <fullName evidence="1">Uncharacterized protein</fullName>
    </submittedName>
</protein>